<name>A0A8H9L5J0_9MICO</name>
<accession>A0A8H9L5J0</accession>
<protein>
    <submittedName>
        <fullName evidence="2">Uncharacterized protein</fullName>
    </submittedName>
</protein>
<organism evidence="2 3">
    <name type="scientific">Promicromonospora citrea</name>
    <dbReference type="NCBI Taxonomy" id="43677"/>
    <lineage>
        <taxon>Bacteria</taxon>
        <taxon>Bacillati</taxon>
        <taxon>Actinomycetota</taxon>
        <taxon>Actinomycetes</taxon>
        <taxon>Micrococcales</taxon>
        <taxon>Promicromonosporaceae</taxon>
        <taxon>Promicromonospora</taxon>
    </lineage>
</organism>
<sequence length="71" mass="7146">MTRALSAAIPNGMVMPPTADTRPTASRSGAAAGSARYASPNMTHEVRIAGMRGTRCTTAGATSDPVTVATP</sequence>
<feature type="region of interest" description="Disordered" evidence="1">
    <location>
        <begin position="1"/>
        <end position="38"/>
    </location>
</feature>
<evidence type="ECO:0000256" key="1">
    <source>
        <dbReference type="SAM" id="MobiDB-lite"/>
    </source>
</evidence>
<evidence type="ECO:0000313" key="3">
    <source>
        <dbReference type="Proteomes" id="UP000655589"/>
    </source>
</evidence>
<keyword evidence="3" id="KW-1185">Reference proteome</keyword>
<feature type="compositionally biased region" description="Low complexity" evidence="1">
    <location>
        <begin position="25"/>
        <end position="38"/>
    </location>
</feature>
<gene>
    <name evidence="2" type="ORF">GCM10010102_28870</name>
</gene>
<comment type="caution">
    <text evidence="2">The sequence shown here is derived from an EMBL/GenBank/DDBJ whole genome shotgun (WGS) entry which is preliminary data.</text>
</comment>
<reference evidence="2" key="1">
    <citation type="journal article" date="2014" name="Int. J. Syst. Evol. Microbiol.">
        <title>Complete genome sequence of Corynebacterium casei LMG S-19264T (=DSM 44701T), isolated from a smear-ripened cheese.</title>
        <authorList>
            <consortium name="US DOE Joint Genome Institute (JGI-PGF)"/>
            <person name="Walter F."/>
            <person name="Albersmeier A."/>
            <person name="Kalinowski J."/>
            <person name="Ruckert C."/>
        </authorList>
    </citation>
    <scope>NUCLEOTIDE SEQUENCE</scope>
    <source>
        <strain evidence="2">JCM 3051</strain>
    </source>
</reference>
<dbReference type="AlphaFoldDB" id="A0A8H9L5J0"/>
<dbReference type="EMBL" id="BMPT01000011">
    <property type="protein sequence ID" value="GGM31730.1"/>
    <property type="molecule type" value="Genomic_DNA"/>
</dbReference>
<proteinExistence type="predicted"/>
<reference evidence="2" key="2">
    <citation type="submission" date="2020-09" db="EMBL/GenBank/DDBJ databases">
        <authorList>
            <person name="Sun Q."/>
            <person name="Ohkuma M."/>
        </authorList>
    </citation>
    <scope>NUCLEOTIDE SEQUENCE</scope>
    <source>
        <strain evidence="2">JCM 3051</strain>
    </source>
</reference>
<evidence type="ECO:0000313" key="2">
    <source>
        <dbReference type="EMBL" id="GGM31730.1"/>
    </source>
</evidence>
<dbReference type="Proteomes" id="UP000655589">
    <property type="component" value="Unassembled WGS sequence"/>
</dbReference>